<proteinExistence type="predicted"/>
<dbReference type="KEGG" id="tml:GSTUM_00010353001"/>
<keyword evidence="1" id="KW-0472">Membrane</keyword>
<dbReference type="EMBL" id="FN430351">
    <property type="protein sequence ID" value="CAZ85472.1"/>
    <property type="molecule type" value="Genomic_DNA"/>
</dbReference>
<gene>
    <name evidence="2" type="ORF">GSTUM_00010353001</name>
</gene>
<dbReference type="Proteomes" id="UP000006911">
    <property type="component" value="Unassembled WGS sequence"/>
</dbReference>
<protein>
    <submittedName>
        <fullName evidence="2">(Perigord truffle) hypothetical protein</fullName>
    </submittedName>
</protein>
<name>D5GM10_TUBMM</name>
<evidence type="ECO:0000256" key="1">
    <source>
        <dbReference type="SAM" id="Phobius"/>
    </source>
</evidence>
<keyword evidence="1" id="KW-1133">Transmembrane helix</keyword>
<keyword evidence="1" id="KW-0812">Transmembrane</keyword>
<sequence length="185" mass="19735">MQANFQLLLYFALFRCNILLVSGHPVSPVDSSTAASPGDFFPNLIFSARRSILPRKDNSTASSTSGGNDNSGDRNHLLQANLTAAIAVAAGLGVLLILVGLMSAFRMGWSRGLEYQAKARRKLTSTGSSDATTDPTFVPWQVSGLGRHSFRPGKGVYEIRDGPVQGAIRSVVAVDKGKAKDIGNW</sequence>
<dbReference type="InParanoid" id="D5GM10"/>
<evidence type="ECO:0000313" key="2">
    <source>
        <dbReference type="EMBL" id="CAZ85472.1"/>
    </source>
</evidence>
<feature type="transmembrane region" description="Helical" evidence="1">
    <location>
        <begin position="82"/>
        <end position="105"/>
    </location>
</feature>
<dbReference type="AlphaFoldDB" id="D5GM10"/>
<organism evidence="2 3">
    <name type="scientific">Tuber melanosporum (strain Mel28)</name>
    <name type="common">Perigord black truffle</name>
    <dbReference type="NCBI Taxonomy" id="656061"/>
    <lineage>
        <taxon>Eukaryota</taxon>
        <taxon>Fungi</taxon>
        <taxon>Dikarya</taxon>
        <taxon>Ascomycota</taxon>
        <taxon>Pezizomycotina</taxon>
        <taxon>Pezizomycetes</taxon>
        <taxon>Pezizales</taxon>
        <taxon>Tuberaceae</taxon>
        <taxon>Tuber</taxon>
    </lineage>
</organism>
<dbReference type="GeneID" id="9186456"/>
<keyword evidence="3" id="KW-1185">Reference proteome</keyword>
<dbReference type="HOGENOM" id="CLU_1462363_0_0_1"/>
<reference evidence="2 3" key="1">
    <citation type="journal article" date="2010" name="Nature">
        <title>Perigord black truffle genome uncovers evolutionary origins and mechanisms of symbiosis.</title>
        <authorList>
            <person name="Martin F."/>
            <person name="Kohler A."/>
            <person name="Murat C."/>
            <person name="Balestrini R."/>
            <person name="Coutinho P.M."/>
            <person name="Jaillon O."/>
            <person name="Montanini B."/>
            <person name="Morin E."/>
            <person name="Noel B."/>
            <person name="Percudani R."/>
            <person name="Porcel B."/>
            <person name="Rubini A."/>
            <person name="Amicucci A."/>
            <person name="Amselem J."/>
            <person name="Anthouard V."/>
            <person name="Arcioni S."/>
            <person name="Artiguenave F."/>
            <person name="Aury J.M."/>
            <person name="Ballario P."/>
            <person name="Bolchi A."/>
            <person name="Brenna A."/>
            <person name="Brun A."/>
            <person name="Buee M."/>
            <person name="Cantarel B."/>
            <person name="Chevalier G."/>
            <person name="Couloux A."/>
            <person name="Da Silva C."/>
            <person name="Denoeud F."/>
            <person name="Duplessis S."/>
            <person name="Ghignone S."/>
            <person name="Hilselberger B."/>
            <person name="Iotti M."/>
            <person name="Marcais B."/>
            <person name="Mello A."/>
            <person name="Miranda M."/>
            <person name="Pacioni G."/>
            <person name="Quesneville H."/>
            <person name="Riccioni C."/>
            <person name="Ruotolo R."/>
            <person name="Splivallo R."/>
            <person name="Stocchi V."/>
            <person name="Tisserant E."/>
            <person name="Viscomi A.R."/>
            <person name="Zambonelli A."/>
            <person name="Zampieri E."/>
            <person name="Henrissat B."/>
            <person name="Lebrun M.H."/>
            <person name="Paolocci F."/>
            <person name="Bonfante P."/>
            <person name="Ottonello S."/>
            <person name="Wincker P."/>
        </authorList>
    </citation>
    <scope>NUCLEOTIDE SEQUENCE [LARGE SCALE GENOMIC DNA]</scope>
    <source>
        <strain evidence="2 3">Mel28</strain>
    </source>
</reference>
<dbReference type="RefSeq" id="XP_002841281.1">
    <property type="nucleotide sequence ID" value="XM_002841235.1"/>
</dbReference>
<evidence type="ECO:0000313" key="3">
    <source>
        <dbReference type="Proteomes" id="UP000006911"/>
    </source>
</evidence>
<accession>D5GM10</accession>
<feature type="transmembrane region" description="Helical" evidence="1">
    <location>
        <begin position="7"/>
        <end position="26"/>
    </location>
</feature>